<dbReference type="GO" id="GO:0043093">
    <property type="term" value="P:FtsZ-dependent cytokinesis"/>
    <property type="evidence" value="ECO:0007669"/>
    <property type="project" value="TreeGrafter"/>
</dbReference>
<keyword evidence="4" id="KW-0131">Cell cycle</keyword>
<evidence type="ECO:0000256" key="2">
    <source>
        <dbReference type="ARBA" id="ARBA00022618"/>
    </source>
</evidence>
<dbReference type="GO" id="GO:0032153">
    <property type="term" value="C:cell division site"/>
    <property type="evidence" value="ECO:0007669"/>
    <property type="project" value="TreeGrafter"/>
</dbReference>
<sequence length="269" mass="31251">MPLQAPPHHHWVIFVQKMVYYEQPLNERVRTLLRLELLFQQSDHFLAGHTCWDSRGALSALIDILEVLNRADLKTEYIKEMERQSNALARLNKQPGVDEKQLDTILQQLERYSDQLLGISGVLGQELRQNELINTIKQRSTIAGGTCDFDLPMLHHWLERAVENRQYDLKTWHQLLRPVRYANDLLIKLIRESTSPQHKMADKGFFQQALDSNHHYQMIRIGVDSNDNAFPEVSGGRHRFTIRFMTASITSRPQQVSKDVNFQLTLSGL</sequence>
<dbReference type="Gene3D" id="2.60.440.10">
    <property type="entry name" value="YacF-like domains"/>
    <property type="match status" value="1"/>
</dbReference>
<accession>A0A3B0ZS67</accession>
<proteinExistence type="inferred from homology"/>
<protein>
    <submittedName>
        <fullName evidence="5">Cell division protein ZapD</fullName>
    </submittedName>
</protein>
<dbReference type="GO" id="GO:0000917">
    <property type="term" value="P:division septum assembly"/>
    <property type="evidence" value="ECO:0007669"/>
    <property type="project" value="UniProtKB-KW"/>
</dbReference>
<dbReference type="Gene3D" id="1.10.3900.10">
    <property type="entry name" value="YacF-like"/>
    <property type="match status" value="1"/>
</dbReference>
<evidence type="ECO:0000256" key="1">
    <source>
        <dbReference type="ARBA" id="ARBA00022490"/>
    </source>
</evidence>
<gene>
    <name evidence="5" type="ORF">MNBD_GAMMA18-2170</name>
</gene>
<keyword evidence="2 5" id="KW-0132">Cell division</keyword>
<dbReference type="InterPro" id="IPR027462">
    <property type="entry name" value="ZapD_C"/>
</dbReference>
<dbReference type="AlphaFoldDB" id="A0A3B0ZS67"/>
<dbReference type="Pfam" id="PF07072">
    <property type="entry name" value="ZapD"/>
    <property type="match status" value="1"/>
</dbReference>
<keyword evidence="3" id="KW-0717">Septation</keyword>
<dbReference type="SUPFAM" id="SSF160950">
    <property type="entry name" value="YacF-like"/>
    <property type="match status" value="1"/>
</dbReference>
<evidence type="ECO:0000256" key="3">
    <source>
        <dbReference type="ARBA" id="ARBA00023210"/>
    </source>
</evidence>
<dbReference type="PANTHER" id="PTHR39455:SF1">
    <property type="entry name" value="CELL DIVISION PROTEIN ZAPD"/>
    <property type="match status" value="1"/>
</dbReference>
<dbReference type="InterPro" id="IPR036268">
    <property type="entry name" value="ZapD_sf"/>
</dbReference>
<evidence type="ECO:0000313" key="5">
    <source>
        <dbReference type="EMBL" id="VAW84264.1"/>
    </source>
</evidence>
<evidence type="ECO:0000256" key="4">
    <source>
        <dbReference type="ARBA" id="ARBA00023306"/>
    </source>
</evidence>
<dbReference type="PANTHER" id="PTHR39455">
    <property type="entry name" value="CELL DIVISION PROTEIN ZAPD"/>
    <property type="match status" value="1"/>
</dbReference>
<reference evidence="5" key="1">
    <citation type="submission" date="2018-06" db="EMBL/GenBank/DDBJ databases">
        <authorList>
            <person name="Zhirakovskaya E."/>
        </authorList>
    </citation>
    <scope>NUCLEOTIDE SEQUENCE</scope>
</reference>
<organism evidence="5">
    <name type="scientific">hydrothermal vent metagenome</name>
    <dbReference type="NCBI Taxonomy" id="652676"/>
    <lineage>
        <taxon>unclassified sequences</taxon>
        <taxon>metagenomes</taxon>
        <taxon>ecological metagenomes</taxon>
    </lineage>
</organism>
<dbReference type="NCBIfam" id="NF003656">
    <property type="entry name" value="PRK05287.1-4"/>
    <property type="match status" value="1"/>
</dbReference>
<dbReference type="HAMAP" id="MF_01092">
    <property type="entry name" value="ZapD"/>
    <property type="match status" value="1"/>
</dbReference>
<keyword evidence="1" id="KW-0963">Cytoplasm</keyword>
<name>A0A3B0ZS67_9ZZZZ</name>
<dbReference type="InterPro" id="IPR009777">
    <property type="entry name" value="ZapD"/>
</dbReference>
<dbReference type="EMBL" id="UOFP01000036">
    <property type="protein sequence ID" value="VAW84264.1"/>
    <property type="molecule type" value="Genomic_DNA"/>
</dbReference>